<dbReference type="EMBL" id="BMLM01000002">
    <property type="protein sequence ID" value="GGN89812.1"/>
    <property type="molecule type" value="Genomic_DNA"/>
</dbReference>
<feature type="transmembrane region" description="Helical" evidence="2">
    <location>
        <begin position="85"/>
        <end position="108"/>
    </location>
</feature>
<evidence type="ECO:0008006" key="5">
    <source>
        <dbReference type="Google" id="ProtNLM"/>
    </source>
</evidence>
<dbReference type="Proteomes" id="UP000626982">
    <property type="component" value="Unassembled WGS sequence"/>
</dbReference>
<keyword evidence="2" id="KW-1133">Transmembrane helix</keyword>
<feature type="region of interest" description="Disordered" evidence="1">
    <location>
        <begin position="216"/>
        <end position="237"/>
    </location>
</feature>
<comment type="caution">
    <text evidence="3">The sequence shown here is derived from an EMBL/GenBank/DDBJ whole genome shotgun (WGS) entry which is preliminary data.</text>
</comment>
<protein>
    <recommendedName>
        <fullName evidence="5">DUF805 domain-containing protein</fullName>
    </recommendedName>
</protein>
<evidence type="ECO:0000256" key="2">
    <source>
        <dbReference type="SAM" id="Phobius"/>
    </source>
</evidence>
<proteinExistence type="predicted"/>
<dbReference type="PANTHER" id="PTHR34980:SF2">
    <property type="entry name" value="INNER MEMBRANE PROTEIN YHAH-RELATED"/>
    <property type="match status" value="1"/>
</dbReference>
<keyword evidence="4" id="KW-1185">Reference proteome</keyword>
<keyword evidence="2" id="KW-0472">Membrane</keyword>
<feature type="transmembrane region" description="Helical" evidence="2">
    <location>
        <begin position="41"/>
        <end position="73"/>
    </location>
</feature>
<evidence type="ECO:0000313" key="4">
    <source>
        <dbReference type="Proteomes" id="UP000626982"/>
    </source>
</evidence>
<sequence>MTIPNAVPLGQPLVGASFGQAVRRFFQQYVGFSGRASRSEFWWAVLFTQLVMLLPVGALMVTLVAVMPGIAAAEAAGSSARVDDAAILGAVTTLLVVSGVVVIASFALALPTYALMWRRLQDANFHGAFALLSLVGLSIVPFVMAFFPSSPLSIRFDPAARAAAWGQPVAPVPAGGPAHPASGTWTAPVAAPAYDPAFGQPSAPYGGAVYGGAPYGDPVEQPYGPPPASGPYDAPRG</sequence>
<dbReference type="Pfam" id="PF05656">
    <property type="entry name" value="DUF805"/>
    <property type="match status" value="1"/>
</dbReference>
<accession>A0ABQ2KPV5</accession>
<keyword evidence="2" id="KW-0812">Transmembrane</keyword>
<evidence type="ECO:0000313" key="3">
    <source>
        <dbReference type="EMBL" id="GGN89812.1"/>
    </source>
</evidence>
<dbReference type="RefSeq" id="WP_188718796.1">
    <property type="nucleotide sequence ID" value="NZ_BAABBD010000004.1"/>
</dbReference>
<gene>
    <name evidence="3" type="ORF">GCM10010968_26850</name>
</gene>
<reference evidence="4" key="1">
    <citation type="journal article" date="2019" name="Int. J. Syst. Evol. Microbiol.">
        <title>The Global Catalogue of Microorganisms (GCM) 10K type strain sequencing project: providing services to taxonomists for standard genome sequencing and annotation.</title>
        <authorList>
            <consortium name="The Broad Institute Genomics Platform"/>
            <consortium name="The Broad Institute Genome Sequencing Center for Infectious Disease"/>
            <person name="Wu L."/>
            <person name="Ma J."/>
        </authorList>
    </citation>
    <scope>NUCLEOTIDE SEQUENCE [LARGE SCALE GENOMIC DNA]</scope>
    <source>
        <strain evidence="4">CGMCC 1.6960</strain>
    </source>
</reference>
<dbReference type="PANTHER" id="PTHR34980">
    <property type="entry name" value="INNER MEMBRANE PROTEIN-RELATED-RELATED"/>
    <property type="match status" value="1"/>
</dbReference>
<dbReference type="InterPro" id="IPR008523">
    <property type="entry name" value="DUF805"/>
</dbReference>
<feature type="transmembrane region" description="Helical" evidence="2">
    <location>
        <begin position="128"/>
        <end position="147"/>
    </location>
</feature>
<evidence type="ECO:0000256" key="1">
    <source>
        <dbReference type="SAM" id="MobiDB-lite"/>
    </source>
</evidence>
<name>A0ABQ2KPV5_9MICO</name>
<organism evidence="3 4">
    <name type="scientific">Agrococcus terreus</name>
    <dbReference type="NCBI Taxonomy" id="574649"/>
    <lineage>
        <taxon>Bacteria</taxon>
        <taxon>Bacillati</taxon>
        <taxon>Actinomycetota</taxon>
        <taxon>Actinomycetes</taxon>
        <taxon>Micrococcales</taxon>
        <taxon>Microbacteriaceae</taxon>
        <taxon>Agrococcus</taxon>
    </lineage>
</organism>